<dbReference type="InterPro" id="IPR012914">
    <property type="entry name" value="PucR_dom"/>
</dbReference>
<feature type="domain" description="Purine catabolism PurC-like" evidence="1">
    <location>
        <begin position="42"/>
        <end position="141"/>
    </location>
</feature>
<comment type="caution">
    <text evidence="3">The sequence shown here is derived from an EMBL/GenBank/DDBJ whole genome shotgun (WGS) entry which is preliminary data.</text>
</comment>
<gene>
    <name evidence="3" type="primary">pucR_2</name>
    <name evidence="3" type="ORF">AUR04nite_28160</name>
</gene>
<name>A0A4Y4DTR8_GLUUR</name>
<proteinExistence type="predicted"/>
<dbReference type="EMBL" id="BJNY01000018">
    <property type="protein sequence ID" value="GED07284.1"/>
    <property type="molecule type" value="Genomic_DNA"/>
</dbReference>
<dbReference type="Pfam" id="PF13556">
    <property type="entry name" value="HTH_30"/>
    <property type="match status" value="1"/>
</dbReference>
<protein>
    <submittedName>
        <fullName evidence="3">PucR family transcriptional regulator</fullName>
    </submittedName>
</protein>
<keyword evidence="4" id="KW-1185">Reference proteome</keyword>
<dbReference type="Pfam" id="PF07905">
    <property type="entry name" value="PucR"/>
    <property type="match status" value="1"/>
</dbReference>
<evidence type="ECO:0000313" key="3">
    <source>
        <dbReference type="EMBL" id="GED07284.1"/>
    </source>
</evidence>
<dbReference type="Gene3D" id="1.10.10.2840">
    <property type="entry name" value="PucR C-terminal helix-turn-helix domain"/>
    <property type="match status" value="1"/>
</dbReference>
<feature type="domain" description="PucR C-terminal helix-turn-helix" evidence="2">
    <location>
        <begin position="475"/>
        <end position="531"/>
    </location>
</feature>
<dbReference type="RefSeq" id="WP_141366261.1">
    <property type="nucleotide sequence ID" value="NZ_BAAAJL010000016.1"/>
</dbReference>
<dbReference type="InterPro" id="IPR051448">
    <property type="entry name" value="CdaR-like_regulators"/>
</dbReference>
<reference evidence="3 4" key="1">
    <citation type="submission" date="2019-06" db="EMBL/GenBank/DDBJ databases">
        <title>Whole genome shotgun sequence of Glutamicibacter uratoxydans NBRC 15515.</title>
        <authorList>
            <person name="Hosoyama A."/>
            <person name="Uohara A."/>
            <person name="Ohji S."/>
            <person name="Ichikawa N."/>
        </authorList>
    </citation>
    <scope>NUCLEOTIDE SEQUENCE [LARGE SCALE GENOMIC DNA]</scope>
    <source>
        <strain evidence="3 4">NBRC 15515</strain>
    </source>
</reference>
<dbReference type="InterPro" id="IPR025736">
    <property type="entry name" value="PucR_C-HTH_dom"/>
</dbReference>
<dbReference type="PANTHER" id="PTHR33744:SF1">
    <property type="entry name" value="DNA-BINDING TRANSCRIPTIONAL ACTIVATOR ADER"/>
    <property type="match status" value="1"/>
</dbReference>
<dbReference type="AlphaFoldDB" id="A0A4Y4DTR8"/>
<dbReference type="PANTHER" id="PTHR33744">
    <property type="entry name" value="CARBOHYDRATE DIACID REGULATOR"/>
    <property type="match status" value="1"/>
</dbReference>
<sequence>MGHFAPELGTLDSPDLGFSRAWDSITLYRFLRQLPADVQIIHDAGDRPLRWVEPSDIDDPTGYLVDDELILTSGYPLVAHIEDQQWVDQFVARLAQAKVCAVGFGIEPYFSQVPEPLLRACIKNDVTLIQIPQSVPFAAIGLAFAQLMEADGAALLRSNTDSNRALMRCVAQNNPEEQLVATLSQRAKCSVKLLDAAAQERFSALHQSSMPLRAELVEELFNQAARSETSSQFALLREESATHLAFPIRASSAQGQAPLLGVLLVSFDKDPSGFDHTLMATTLGLLEVVARERAMVSFTSAQLATSLLTGSLQSLNPAQLKLLNQSLGKNTRKPLRALALIAKKSAASTEGDRHLAHLRILLDTELVSVQDGNFIALSKIEPSEAQFKKLAKAGYLAAFSHPLEPKQGSSEGFVALLAQAKGLIPQVQEKQQSMDAAGMARTFQSLLPKEAGRELAQAALAPLLELPAKRRDLYLQVLGSWLDSNGSWDETSKRLDLHRNSVRRHVSSIAQILDVDLNSAATRNELFLALRFLA</sequence>
<evidence type="ECO:0000313" key="4">
    <source>
        <dbReference type="Proteomes" id="UP000316612"/>
    </source>
</evidence>
<dbReference type="InterPro" id="IPR042070">
    <property type="entry name" value="PucR_C-HTH_sf"/>
</dbReference>
<dbReference type="Proteomes" id="UP000316612">
    <property type="component" value="Unassembled WGS sequence"/>
</dbReference>
<evidence type="ECO:0000259" key="2">
    <source>
        <dbReference type="Pfam" id="PF13556"/>
    </source>
</evidence>
<accession>A0A4Y4DTR8</accession>
<evidence type="ECO:0000259" key="1">
    <source>
        <dbReference type="Pfam" id="PF07905"/>
    </source>
</evidence>
<organism evidence="3 4">
    <name type="scientific">Glutamicibacter uratoxydans</name>
    <name type="common">Arthrobacter uratoxydans</name>
    <dbReference type="NCBI Taxonomy" id="43667"/>
    <lineage>
        <taxon>Bacteria</taxon>
        <taxon>Bacillati</taxon>
        <taxon>Actinomycetota</taxon>
        <taxon>Actinomycetes</taxon>
        <taxon>Micrococcales</taxon>
        <taxon>Micrococcaceae</taxon>
        <taxon>Glutamicibacter</taxon>
    </lineage>
</organism>
<dbReference type="OrthoDB" id="8450798at2"/>